<evidence type="ECO:0000313" key="3">
    <source>
        <dbReference type="Proteomes" id="UP000835052"/>
    </source>
</evidence>
<dbReference type="PANTHER" id="PTHR24413">
    <property type="entry name" value="SPECKLE-TYPE POZ PROTEIN"/>
    <property type="match status" value="1"/>
</dbReference>
<name>A0A8S1HSB1_9PELO</name>
<dbReference type="CDD" id="cd18186">
    <property type="entry name" value="BTB_POZ_ZBTB_KLHL-like"/>
    <property type="match status" value="1"/>
</dbReference>
<dbReference type="Gene3D" id="3.30.710.10">
    <property type="entry name" value="Potassium Channel Kv1.1, Chain A"/>
    <property type="match status" value="1"/>
</dbReference>
<evidence type="ECO:0000313" key="2">
    <source>
        <dbReference type="EMBL" id="CAD6199580.1"/>
    </source>
</evidence>
<organism evidence="2 3">
    <name type="scientific">Caenorhabditis auriculariae</name>
    <dbReference type="NCBI Taxonomy" id="2777116"/>
    <lineage>
        <taxon>Eukaryota</taxon>
        <taxon>Metazoa</taxon>
        <taxon>Ecdysozoa</taxon>
        <taxon>Nematoda</taxon>
        <taxon>Chromadorea</taxon>
        <taxon>Rhabditida</taxon>
        <taxon>Rhabditina</taxon>
        <taxon>Rhabditomorpha</taxon>
        <taxon>Rhabditoidea</taxon>
        <taxon>Rhabditidae</taxon>
        <taxon>Peloderinae</taxon>
        <taxon>Caenorhabditis</taxon>
    </lineage>
</organism>
<dbReference type="Proteomes" id="UP000835052">
    <property type="component" value="Unassembled WGS sequence"/>
</dbReference>
<feature type="domain" description="BTB" evidence="1">
    <location>
        <begin position="8"/>
        <end position="65"/>
    </location>
</feature>
<dbReference type="SUPFAM" id="SSF54695">
    <property type="entry name" value="POZ domain"/>
    <property type="match status" value="1"/>
</dbReference>
<keyword evidence="3" id="KW-1185">Reference proteome</keyword>
<dbReference type="Pfam" id="PF00651">
    <property type="entry name" value="BTB"/>
    <property type="match status" value="1"/>
</dbReference>
<accession>A0A8S1HSB1</accession>
<comment type="caution">
    <text evidence="2">The sequence shown here is derived from an EMBL/GenBank/DDBJ whole genome shotgun (WGS) entry which is preliminary data.</text>
</comment>
<dbReference type="SMART" id="SM00225">
    <property type="entry name" value="BTB"/>
    <property type="match status" value="1"/>
</dbReference>
<dbReference type="InterPro" id="IPR011333">
    <property type="entry name" value="SKP1/BTB/POZ_sf"/>
</dbReference>
<protein>
    <recommendedName>
        <fullName evidence="1">BTB domain-containing protein</fullName>
    </recommendedName>
</protein>
<dbReference type="OrthoDB" id="5830191at2759"/>
<reference evidence="2" key="1">
    <citation type="submission" date="2020-10" db="EMBL/GenBank/DDBJ databases">
        <authorList>
            <person name="Kikuchi T."/>
        </authorList>
    </citation>
    <scope>NUCLEOTIDE SEQUENCE</scope>
    <source>
        <strain evidence="2">NKZ352</strain>
    </source>
</reference>
<dbReference type="AlphaFoldDB" id="A0A8S1HSB1"/>
<evidence type="ECO:0000259" key="1">
    <source>
        <dbReference type="PROSITE" id="PS50097"/>
    </source>
</evidence>
<dbReference type="EMBL" id="CAJGYM010000184">
    <property type="protein sequence ID" value="CAD6199580.1"/>
    <property type="molecule type" value="Genomic_DNA"/>
</dbReference>
<dbReference type="PROSITE" id="PS50097">
    <property type="entry name" value="BTB"/>
    <property type="match status" value="1"/>
</dbReference>
<sequence length="254" mass="29049">MDSEDEKSDFTLIVEGRRIPVVKEKLAERSPVFRAMFSDEGAGEAEMTSAIIEDMHFDVAELLVNGFSGKNRPPVETIRDLFVAADRYQIEQLKKKAERMLIADLTPNNVESYLDMAELLNARILMRRSVKKILEYWIESRRPVKDQKELVERVAALTFGNKFRVSFSVLKGVLWATNQTQFEELKETCIERLIGIMSAENVYDMTVLAYSCNAPILKTKATEAANTIYGTWGPGRNSKKTRLARHHAFREPRL</sequence>
<gene>
    <name evidence="2" type="ORF">CAUJ_LOCUS15482</name>
</gene>
<dbReference type="InterPro" id="IPR000210">
    <property type="entry name" value="BTB/POZ_dom"/>
</dbReference>
<proteinExistence type="predicted"/>